<comment type="subcellular location">
    <subcellularLocation>
        <location evidence="1">Nucleus</location>
    </subcellularLocation>
</comment>
<dbReference type="PANTHER" id="PTHR31747">
    <property type="entry name" value="PROTEIN LSD1"/>
    <property type="match status" value="1"/>
</dbReference>
<organism evidence="5 6">
    <name type="scientific">Escallonia herrerae</name>
    <dbReference type="NCBI Taxonomy" id="1293975"/>
    <lineage>
        <taxon>Eukaryota</taxon>
        <taxon>Viridiplantae</taxon>
        <taxon>Streptophyta</taxon>
        <taxon>Embryophyta</taxon>
        <taxon>Tracheophyta</taxon>
        <taxon>Spermatophyta</taxon>
        <taxon>Magnoliopsida</taxon>
        <taxon>eudicotyledons</taxon>
        <taxon>Gunneridae</taxon>
        <taxon>Pentapetalae</taxon>
        <taxon>asterids</taxon>
        <taxon>campanulids</taxon>
        <taxon>Escalloniales</taxon>
        <taxon>Escalloniaceae</taxon>
        <taxon>Escallonia</taxon>
    </lineage>
</organism>
<evidence type="ECO:0000259" key="4">
    <source>
        <dbReference type="Pfam" id="PF06943"/>
    </source>
</evidence>
<proteinExistence type="predicted"/>
<dbReference type="Proteomes" id="UP001188597">
    <property type="component" value="Unassembled WGS sequence"/>
</dbReference>
<dbReference type="Pfam" id="PF06943">
    <property type="entry name" value="zf-LSD1"/>
    <property type="match status" value="1"/>
</dbReference>
<gene>
    <name evidence="5" type="ORF">RJ639_033981</name>
</gene>
<dbReference type="InterPro" id="IPR005735">
    <property type="entry name" value="Znf_LSD1"/>
</dbReference>
<evidence type="ECO:0000313" key="5">
    <source>
        <dbReference type="EMBL" id="KAK3034377.1"/>
    </source>
</evidence>
<keyword evidence="6" id="KW-1185">Reference proteome</keyword>
<accession>A0AA88WUH8</accession>
<evidence type="ECO:0000256" key="2">
    <source>
        <dbReference type="ARBA" id="ARBA00023242"/>
    </source>
</evidence>
<dbReference type="EMBL" id="JAVXUP010000202">
    <property type="protein sequence ID" value="KAK3034377.1"/>
    <property type="molecule type" value="Genomic_DNA"/>
</dbReference>
<feature type="chain" id="PRO_5041691529" description="Zinc finger LSD1-type domain-containing protein" evidence="3">
    <location>
        <begin position="24"/>
        <end position="137"/>
    </location>
</feature>
<feature type="signal peptide" evidence="3">
    <location>
        <begin position="1"/>
        <end position="23"/>
    </location>
</feature>
<dbReference type="GO" id="GO:0005634">
    <property type="term" value="C:nucleus"/>
    <property type="evidence" value="ECO:0007669"/>
    <property type="project" value="UniProtKB-SubCell"/>
</dbReference>
<keyword evidence="2" id="KW-0539">Nucleus</keyword>
<evidence type="ECO:0000256" key="1">
    <source>
        <dbReference type="ARBA" id="ARBA00004123"/>
    </source>
</evidence>
<evidence type="ECO:0000313" key="6">
    <source>
        <dbReference type="Proteomes" id="UP001188597"/>
    </source>
</evidence>
<comment type="caution">
    <text evidence="5">The sequence shown here is derived from an EMBL/GenBank/DDBJ whole genome shotgun (WGS) entry which is preliminary data.</text>
</comment>
<dbReference type="PANTHER" id="PTHR31747:SF3">
    <property type="entry name" value="PROTEIN LSD1"/>
    <property type="match status" value="1"/>
</dbReference>
<protein>
    <recommendedName>
        <fullName evidence="4">Zinc finger LSD1-type domain-containing protein</fullName>
    </recommendedName>
</protein>
<evidence type="ECO:0000256" key="3">
    <source>
        <dbReference type="SAM" id="SignalP"/>
    </source>
</evidence>
<dbReference type="InterPro" id="IPR040319">
    <property type="entry name" value="LSD1-like"/>
</dbReference>
<sequence>MSATCAWLREGLLFCVAAAEAWSGPDEEPTVFCDMAVIAESCRIACTPAKKDTGPESPMKRRPVLWPSGPDDDMAAPHHLAHVNCGNCCMMLMYPYGAQSVKCDVCQHVTNVNAKPQSQSQIVVVQNSMSIDESGKL</sequence>
<feature type="domain" description="Zinc finger LSD1-type" evidence="4">
    <location>
        <begin position="85"/>
        <end position="109"/>
    </location>
</feature>
<keyword evidence="3" id="KW-0732">Signal</keyword>
<dbReference type="AlphaFoldDB" id="A0AA88WUH8"/>
<name>A0AA88WUH8_9ASTE</name>
<feature type="non-terminal residue" evidence="5">
    <location>
        <position position="1"/>
    </location>
</feature>
<dbReference type="NCBIfam" id="TIGR01053">
    <property type="entry name" value="LSD1"/>
    <property type="match status" value="1"/>
</dbReference>
<reference evidence="5" key="1">
    <citation type="submission" date="2022-12" db="EMBL/GenBank/DDBJ databases">
        <title>Draft genome assemblies for two species of Escallonia (Escalloniales).</title>
        <authorList>
            <person name="Chanderbali A."/>
            <person name="Dervinis C."/>
            <person name="Anghel I."/>
            <person name="Soltis D."/>
            <person name="Soltis P."/>
            <person name="Zapata F."/>
        </authorList>
    </citation>
    <scope>NUCLEOTIDE SEQUENCE</scope>
    <source>
        <strain evidence="5">UCBG64.0493</strain>
        <tissue evidence="5">Leaf</tissue>
    </source>
</reference>